<evidence type="ECO:0000313" key="2">
    <source>
        <dbReference type="EMBL" id="KON97893.1"/>
    </source>
</evidence>
<dbReference type="STRING" id="47500.AF333_23135"/>
<dbReference type="Proteomes" id="UP000037269">
    <property type="component" value="Unassembled WGS sequence"/>
</dbReference>
<keyword evidence="4" id="KW-1185">Reference proteome</keyword>
<dbReference type="Proteomes" id="UP000182836">
    <property type="component" value="Unassembled WGS sequence"/>
</dbReference>
<evidence type="ECO:0000259" key="1">
    <source>
        <dbReference type="Pfam" id="PF11181"/>
    </source>
</evidence>
<dbReference type="PATRIC" id="fig|47500.8.peg.3154"/>
<dbReference type="EMBL" id="LGUG01000004">
    <property type="protein sequence ID" value="KON97893.1"/>
    <property type="molecule type" value="Genomic_DNA"/>
</dbReference>
<dbReference type="RefSeq" id="WP_043067825.1">
    <property type="nucleotide sequence ID" value="NZ_BJOA01000026.1"/>
</dbReference>
<dbReference type="AlphaFoldDB" id="A0A0D1XBL3"/>
<dbReference type="GeneID" id="42308022"/>
<evidence type="ECO:0000313" key="5">
    <source>
        <dbReference type="Proteomes" id="UP000182836"/>
    </source>
</evidence>
<dbReference type="InterPro" id="IPR025889">
    <property type="entry name" value="GSP17M-like_dom"/>
</dbReference>
<gene>
    <name evidence="2" type="ORF">AF333_23135</name>
    <name evidence="3" type="ORF">SAMN04487909_10196</name>
</gene>
<reference evidence="2 4" key="1">
    <citation type="submission" date="2015-07" db="EMBL/GenBank/DDBJ databases">
        <title>Fjat-14205 dsm 2895.</title>
        <authorList>
            <person name="Liu B."/>
            <person name="Wang J."/>
            <person name="Zhu Y."/>
            <person name="Liu G."/>
            <person name="Chen Q."/>
            <person name="Chen Z."/>
            <person name="Lan J."/>
            <person name="Che J."/>
            <person name="Ge C."/>
            <person name="Shi H."/>
            <person name="Pan Z."/>
            <person name="Liu X."/>
        </authorList>
    </citation>
    <scope>NUCLEOTIDE SEQUENCE [LARGE SCALE GENOMIC DNA]</scope>
    <source>
        <strain evidence="2 4">DSM 2895</strain>
    </source>
</reference>
<proteinExistence type="predicted"/>
<sequence length="130" mass="15554">MREPQTTARVYNDETKLQHDIQELRAYGYKQEDIYILAANTDKQRKLNEVNRTHNVEWLEVGLWDSMKNWLRSDEEKIGNQMEHLGVSEEDINELEKRLGNGEYVLVVRDTTRDSHHPFIDRAHNYNQDR</sequence>
<dbReference type="EMBL" id="FNED01000001">
    <property type="protein sequence ID" value="SDH97422.1"/>
    <property type="molecule type" value="Genomic_DNA"/>
</dbReference>
<feature type="domain" description="General stress protein 17M-like" evidence="1">
    <location>
        <begin position="8"/>
        <end position="102"/>
    </location>
</feature>
<organism evidence="2 4">
    <name type="scientific">Aneurinibacillus migulanus</name>
    <name type="common">Bacillus migulanus</name>
    <dbReference type="NCBI Taxonomy" id="47500"/>
    <lineage>
        <taxon>Bacteria</taxon>
        <taxon>Bacillati</taxon>
        <taxon>Bacillota</taxon>
        <taxon>Bacilli</taxon>
        <taxon>Bacillales</taxon>
        <taxon>Paenibacillaceae</taxon>
        <taxon>Aneurinibacillus group</taxon>
        <taxon>Aneurinibacillus</taxon>
    </lineage>
</organism>
<evidence type="ECO:0000313" key="4">
    <source>
        <dbReference type="Proteomes" id="UP000037269"/>
    </source>
</evidence>
<accession>A0A0D1XBL3</accession>
<reference evidence="3 5" key="2">
    <citation type="submission" date="2016-10" db="EMBL/GenBank/DDBJ databases">
        <authorList>
            <person name="de Groot N.N."/>
        </authorList>
    </citation>
    <scope>NUCLEOTIDE SEQUENCE [LARGE SCALE GENOMIC DNA]</scope>
    <source>
        <strain evidence="3 5">DSM 2895</strain>
    </source>
</reference>
<dbReference type="Pfam" id="PF11181">
    <property type="entry name" value="YflT"/>
    <property type="match status" value="1"/>
</dbReference>
<protein>
    <submittedName>
        <fullName evidence="3">Heat induced stress protein YflT</fullName>
    </submittedName>
</protein>
<name>A0A0D1XBL3_ANEMI</name>
<evidence type="ECO:0000313" key="3">
    <source>
        <dbReference type="EMBL" id="SDH97422.1"/>
    </source>
</evidence>